<feature type="transmembrane region" description="Helical" evidence="10">
    <location>
        <begin position="132"/>
        <end position="151"/>
    </location>
</feature>
<dbReference type="UniPathway" id="UPA00378"/>
<dbReference type="GO" id="GO:0005789">
    <property type="term" value="C:endoplasmic reticulum membrane"/>
    <property type="evidence" value="ECO:0007669"/>
    <property type="project" value="UniProtKB-SubCell"/>
</dbReference>
<evidence type="ECO:0000313" key="12">
    <source>
        <dbReference type="Proteomes" id="UP000246464"/>
    </source>
</evidence>
<dbReference type="PANTHER" id="PTHR12646:SF0">
    <property type="entry name" value="DOL-P-MAN:MAN(5)GLCNAC(2)-PP-DOL ALPHA-1,3-MANNOSYLTRANSFERASE"/>
    <property type="match status" value="1"/>
</dbReference>
<evidence type="ECO:0000256" key="2">
    <source>
        <dbReference type="ARBA" id="ARBA00004922"/>
    </source>
</evidence>
<protein>
    <recommendedName>
        <fullName evidence="10">Dol-P-Man:Man(5)GlcNAc(2)-PP-Dol alpha-1,3-mannosyltransferase</fullName>
        <ecNumber evidence="10">2.4.1.258</ecNumber>
    </recommendedName>
    <alternativeName>
        <fullName evidence="10">Dol-P-Man-dependent alpha(1-3)-mannosyltransferase</fullName>
    </alternativeName>
</protein>
<comment type="pathway">
    <text evidence="2 10">Protein modification; protein glycosylation.</text>
</comment>
<evidence type="ECO:0000256" key="6">
    <source>
        <dbReference type="ARBA" id="ARBA00022824"/>
    </source>
</evidence>
<evidence type="ECO:0000256" key="5">
    <source>
        <dbReference type="ARBA" id="ARBA00022692"/>
    </source>
</evidence>
<keyword evidence="3 10" id="KW-0328">Glycosyltransferase</keyword>
<dbReference type="EC" id="2.4.1.258" evidence="10"/>
<feature type="transmembrane region" description="Helical" evidence="10">
    <location>
        <begin position="109"/>
        <end position="126"/>
    </location>
</feature>
<gene>
    <name evidence="11" type="ORF">SMAX5B_006507</name>
</gene>
<keyword evidence="12" id="KW-1185">Reference proteome</keyword>
<evidence type="ECO:0000256" key="4">
    <source>
        <dbReference type="ARBA" id="ARBA00022679"/>
    </source>
</evidence>
<evidence type="ECO:0000256" key="8">
    <source>
        <dbReference type="ARBA" id="ARBA00023136"/>
    </source>
</evidence>
<keyword evidence="6 10" id="KW-0256">Endoplasmic reticulum</keyword>
<organism evidence="11 12">
    <name type="scientific">Scophthalmus maximus</name>
    <name type="common">Turbot</name>
    <name type="synonym">Psetta maxima</name>
    <dbReference type="NCBI Taxonomy" id="52904"/>
    <lineage>
        <taxon>Eukaryota</taxon>
        <taxon>Metazoa</taxon>
        <taxon>Chordata</taxon>
        <taxon>Craniata</taxon>
        <taxon>Vertebrata</taxon>
        <taxon>Euteleostomi</taxon>
        <taxon>Actinopterygii</taxon>
        <taxon>Neopterygii</taxon>
        <taxon>Teleostei</taxon>
        <taxon>Neoteleostei</taxon>
        <taxon>Acanthomorphata</taxon>
        <taxon>Carangaria</taxon>
        <taxon>Pleuronectiformes</taxon>
        <taxon>Pleuronectoidei</taxon>
        <taxon>Scophthalmidae</taxon>
        <taxon>Scophthalmus</taxon>
    </lineage>
</organism>
<evidence type="ECO:0000256" key="10">
    <source>
        <dbReference type="RuleBase" id="RU364047"/>
    </source>
</evidence>
<dbReference type="InterPro" id="IPR007873">
    <property type="entry name" value="Glycosyltransferase_ALG3"/>
</dbReference>
<evidence type="ECO:0000256" key="9">
    <source>
        <dbReference type="ARBA" id="ARBA00049506"/>
    </source>
</evidence>
<feature type="transmembrane region" description="Helical" evidence="10">
    <location>
        <begin position="52"/>
        <end position="73"/>
    </location>
</feature>
<proteinExistence type="predicted"/>
<reference evidence="11 12" key="1">
    <citation type="submission" date="2017-12" db="EMBL/GenBank/DDBJ databases">
        <title>Integrating genomic resources of turbot (Scophthalmus maximus) in depth evaluation of genetic and physical mapping variation across individuals.</title>
        <authorList>
            <person name="Martinez P."/>
        </authorList>
    </citation>
    <scope>NUCLEOTIDE SEQUENCE [LARGE SCALE GENOMIC DNA]</scope>
</reference>
<dbReference type="AlphaFoldDB" id="A0A2U9BKU1"/>
<evidence type="ECO:0000313" key="11">
    <source>
        <dbReference type="EMBL" id="AWP04162.1"/>
    </source>
</evidence>
<keyword evidence="8 10" id="KW-0472">Membrane</keyword>
<comment type="function">
    <text evidence="10">Dol-P-Man:Man(5)GlcNAc(2)-PP-Dol alpha-1,3-mannosyltransferase that operates in the biosynthetic pathway of dolichol-linked oligosaccharides, the glycan precursors employed in protein asparagine (N)-glycosylation. The assembly of dolichol-linked oligosaccharides begins on the cytosolic side of the endoplasmic reticulum membrane and finishes in its lumen. The sequential addition of sugars to dolichol pyrophosphate produces dolichol-linked oligosaccharides containing fourteen sugars, including two GlcNAcs, nine mannoses and three glucoses. Once assembled, the oligosaccharide is transferred from the lipid to nascent proteins by oligosaccharyltransferases. In the lumen of the endoplasmic reticulum, adds the first dolichyl beta-D-mannosyl phosphate derived mannose in an alpha-1,3 linkage to Man(5)GlcNAc(2)-PP-dolichol to produce Man(6)GlcNAc(2)-PP-dolichol.</text>
</comment>
<accession>A0A2U9BKU1</accession>
<name>A0A2U9BKU1_SCOMX</name>
<dbReference type="PANTHER" id="PTHR12646">
    <property type="entry name" value="NOT56 - RELATED"/>
    <property type="match status" value="1"/>
</dbReference>
<comment type="subcellular location">
    <subcellularLocation>
        <location evidence="1 10">Endoplasmic reticulum membrane</location>
        <topology evidence="1 10">Multi-pass membrane protein</topology>
    </subcellularLocation>
</comment>
<evidence type="ECO:0000256" key="1">
    <source>
        <dbReference type="ARBA" id="ARBA00004477"/>
    </source>
</evidence>
<dbReference type="SUPFAM" id="SSF103473">
    <property type="entry name" value="MFS general substrate transporter"/>
    <property type="match status" value="1"/>
</dbReference>
<keyword evidence="7 10" id="KW-1133">Transmembrane helix</keyword>
<dbReference type="Pfam" id="PF05208">
    <property type="entry name" value="ALG3"/>
    <property type="match status" value="1"/>
</dbReference>
<sequence>MRRAAFLHIVACSAADMAGGVRRKSPGSASPLWAKLHSLWQGKHLVLFKTEYTLLVLSVLWFLEIGINVWVIHKVAYTEIDWKAYMDEVEGVINGTYDYTQLKGDTGPLVYPAGFVYIFTALYYITSHGVNIRLAQYIFAVFYLVTLLLVFRIYHRTKKVPPYVFFFVCCASYRIHSIFVLRLFNDPVAMMLLFAAVNLFMDGHWTLGCGLYSSVCENERASFCPGATFPPPVGVWSDQDNPKTFSVRRNTAFPGPPFPPGQSHWLCEPGF</sequence>
<evidence type="ECO:0000256" key="3">
    <source>
        <dbReference type="ARBA" id="ARBA00022676"/>
    </source>
</evidence>
<keyword evidence="4 10" id="KW-0808">Transferase</keyword>
<dbReference type="EMBL" id="CP026249">
    <property type="protein sequence ID" value="AWP04162.1"/>
    <property type="molecule type" value="Genomic_DNA"/>
</dbReference>
<dbReference type="Proteomes" id="UP000246464">
    <property type="component" value="Chromosome 7"/>
</dbReference>
<keyword evidence="5 10" id="KW-0812">Transmembrane</keyword>
<dbReference type="GO" id="GO:0052925">
    <property type="term" value="F:dol-P-Man:Man(5)GlcNAc(2)-PP-Dol alpha-1,3-mannosyltransferase activity"/>
    <property type="evidence" value="ECO:0007669"/>
    <property type="project" value="UniProtKB-EC"/>
</dbReference>
<comment type="catalytic activity">
    <reaction evidence="9 10">
        <text>an alpha-D-Man-(1-&gt;2)-alpha-D-Man-(1-&gt;2)-alpha-D-Man-(1-&gt;3)-[alpha-D-Man-(1-&gt;6)]-beta-D-Man-(1-&gt;4)-beta-D-GlcNAc-(1-&gt;4)-alpha-D-GlcNAc-diphospho-di-trans,poly-cis-dolichol + a di-trans,poly-cis-dolichyl beta-D-mannosyl phosphate = an alpha-D-Man-(1-&gt;2)-alpha-D-Man-(1-&gt;2)-alpha-D-Man-(1-&gt;3)-[alpha-D-Man-(1-&gt;3)-alpha-D-Man-(1-&gt;6)]-beta-D-Man-(1-&gt;4)-beta-D-GlcNAc-(1-&gt;4)-alpha-D-GlcNAc-diphospho-di-trans,poly-cis-dolichol + a di-trans,poly-cis-dolichyl phosphate + H(+)</text>
        <dbReference type="Rhea" id="RHEA:29527"/>
        <dbReference type="Rhea" id="RHEA-COMP:19498"/>
        <dbReference type="Rhea" id="RHEA-COMP:19501"/>
        <dbReference type="Rhea" id="RHEA-COMP:19516"/>
        <dbReference type="Rhea" id="RHEA-COMP:19517"/>
        <dbReference type="ChEBI" id="CHEBI:15378"/>
        <dbReference type="ChEBI" id="CHEBI:57683"/>
        <dbReference type="ChEBI" id="CHEBI:58211"/>
        <dbReference type="ChEBI" id="CHEBI:132515"/>
        <dbReference type="ChEBI" id="CHEBI:132516"/>
        <dbReference type="EC" id="2.4.1.258"/>
    </reaction>
    <physiologicalReaction direction="left-to-right" evidence="9 10">
        <dbReference type="Rhea" id="RHEA:29528"/>
    </physiologicalReaction>
</comment>
<dbReference type="InterPro" id="IPR036259">
    <property type="entry name" value="MFS_trans_sf"/>
</dbReference>
<feature type="transmembrane region" description="Helical" evidence="10">
    <location>
        <begin position="163"/>
        <end position="184"/>
    </location>
</feature>
<evidence type="ECO:0000256" key="7">
    <source>
        <dbReference type="ARBA" id="ARBA00022989"/>
    </source>
</evidence>